<keyword evidence="3" id="KW-0949">S-adenosyl-L-methionine</keyword>
<dbReference type="Gene3D" id="3.30.750.200">
    <property type="match status" value="1"/>
</dbReference>
<keyword evidence="3" id="KW-0411">Iron-sulfur</keyword>
<evidence type="ECO:0000256" key="1">
    <source>
        <dbReference type="ARBA" id="ARBA00006100"/>
    </source>
</evidence>
<proteinExistence type="inferred from homology"/>
<dbReference type="SMART" id="SM00729">
    <property type="entry name" value="Elp3"/>
    <property type="match status" value="1"/>
</dbReference>
<dbReference type="CDD" id="cd01335">
    <property type="entry name" value="Radical_SAM"/>
    <property type="match status" value="1"/>
</dbReference>
<dbReference type="InterPro" id="IPR058240">
    <property type="entry name" value="rSAM_sf"/>
</dbReference>
<keyword evidence="3" id="KW-0143">Chaperone</keyword>
<dbReference type="InterPro" id="IPR034505">
    <property type="entry name" value="Coproporphyrinogen-III_oxidase"/>
</dbReference>
<comment type="function">
    <text evidence="3">Probably acts as a heme chaperone, transferring heme to an unknown acceptor. Binds one molecule of heme per monomer, possibly covalently. Binds 1 [4Fe-4S] cluster. The cluster is coordinated with 3 cysteines and an exchangeable S-adenosyl-L-methionine.</text>
</comment>
<dbReference type="InterPro" id="IPR006638">
    <property type="entry name" value="Elp3/MiaA/NifB-like_rSAM"/>
</dbReference>
<comment type="caution">
    <text evidence="5">The sequence shown here is derived from an EMBL/GenBank/DDBJ whole genome shotgun (WGS) entry which is preliminary data.</text>
</comment>
<sequence>MPQLPDGDPAPHDGRLPAASLSAMRGGTFSLYLHVPYCSVRCGYCDFNTYTLTELGDATGASLATWVDGVAAELDLAVDVLTADGGAPPVVDTVFVGGGTPSLLGADDLGRALGVVRQRFEAAPDWEVTTEANPDQVDEAFTTALARAGYTRLSVGMQSAVPHVLATLDRTHDPRNVERAVAAAQSADLAVSVDLIHGTPGESLADWRTSVEAALALRPDHVSAYALTIEEGTALHRRVARGELPRPSEDDQADKYELADDLLTGAGYAWYELSNWARTERGRCRHNEHYWDGGHWWGVGPGAHSHVGGTRFWNVKHPRAWAQRLASGSPAEAREVLTPEQVTEERVMLGIRRREGLPVEDVPDAGRQAVAGLVAAGLLEGVPAVRDRRLVLTRRGRLLADRVTWGLLGL</sequence>
<feature type="domain" description="Radical SAM core" evidence="4">
    <location>
        <begin position="23"/>
        <end position="269"/>
    </location>
</feature>
<dbReference type="InterPro" id="IPR007197">
    <property type="entry name" value="rSAM"/>
</dbReference>
<dbReference type="SFLD" id="SFLDG01065">
    <property type="entry name" value="anaerobic_coproporphyrinogen-I"/>
    <property type="match status" value="1"/>
</dbReference>
<dbReference type="Pfam" id="PF04055">
    <property type="entry name" value="Radical_SAM"/>
    <property type="match status" value="1"/>
</dbReference>
<dbReference type="Pfam" id="PF06969">
    <property type="entry name" value="HemN_C"/>
    <property type="match status" value="1"/>
</dbReference>
<dbReference type="InterPro" id="IPR004559">
    <property type="entry name" value="HemW-like"/>
</dbReference>
<dbReference type="PROSITE" id="PS51918">
    <property type="entry name" value="RADICAL_SAM"/>
    <property type="match status" value="1"/>
</dbReference>
<comment type="subcellular location">
    <subcellularLocation>
        <location evidence="3">Cytoplasm</location>
    </subcellularLocation>
</comment>
<evidence type="ECO:0000313" key="5">
    <source>
        <dbReference type="EMBL" id="PKZ41903.1"/>
    </source>
</evidence>
<dbReference type="GO" id="GO:0005737">
    <property type="term" value="C:cytoplasm"/>
    <property type="evidence" value="ECO:0007669"/>
    <property type="project" value="UniProtKB-SubCell"/>
</dbReference>
<dbReference type="PANTHER" id="PTHR13932">
    <property type="entry name" value="COPROPORPHYRINIGEN III OXIDASE"/>
    <property type="match status" value="1"/>
</dbReference>
<dbReference type="GO" id="GO:0004109">
    <property type="term" value="F:coproporphyrinogen oxidase activity"/>
    <property type="evidence" value="ECO:0007669"/>
    <property type="project" value="InterPro"/>
</dbReference>
<dbReference type="GO" id="GO:0046872">
    <property type="term" value="F:metal ion binding"/>
    <property type="evidence" value="ECO:0007669"/>
    <property type="project" value="UniProtKB-UniRule"/>
</dbReference>
<dbReference type="GO" id="GO:0006779">
    <property type="term" value="P:porphyrin-containing compound biosynthetic process"/>
    <property type="evidence" value="ECO:0007669"/>
    <property type="project" value="InterPro"/>
</dbReference>
<evidence type="ECO:0000256" key="2">
    <source>
        <dbReference type="ARBA" id="ARBA00017228"/>
    </source>
</evidence>
<reference evidence="5 6" key="1">
    <citation type="submission" date="2017-12" db="EMBL/GenBank/DDBJ databases">
        <title>Phylogenetic diversity of female urinary microbiome.</title>
        <authorList>
            <person name="Thomas-White K."/>
            <person name="Wolfe A.J."/>
        </authorList>
    </citation>
    <scope>NUCLEOTIDE SEQUENCE [LARGE SCALE GENOMIC DNA]</scope>
    <source>
        <strain evidence="5 6">UMB1298</strain>
    </source>
</reference>
<keyword evidence="3" id="KW-0004">4Fe-4S</keyword>
<keyword evidence="6" id="KW-1185">Reference proteome</keyword>
<gene>
    <name evidence="5" type="ORF">CYJ76_05500</name>
</gene>
<protein>
    <recommendedName>
        <fullName evidence="2 3">Heme chaperone HemW</fullName>
    </recommendedName>
</protein>
<dbReference type="OrthoDB" id="9808022at2"/>
<name>A0A2I1PBA6_9MICO</name>
<keyword evidence="3" id="KW-0963">Cytoplasm</keyword>
<keyword evidence="3" id="KW-0479">Metal-binding</keyword>
<dbReference type="SFLD" id="SFLDS00029">
    <property type="entry name" value="Radical_SAM"/>
    <property type="match status" value="1"/>
</dbReference>
<dbReference type="PANTHER" id="PTHR13932:SF5">
    <property type="entry name" value="RADICAL S-ADENOSYL METHIONINE DOMAIN-CONTAINING PROTEIN 1, MITOCHONDRIAL"/>
    <property type="match status" value="1"/>
</dbReference>
<dbReference type="SFLD" id="SFLDF00562">
    <property type="entry name" value="HemN-like__clustered_with_heat"/>
    <property type="match status" value="1"/>
</dbReference>
<dbReference type="EMBL" id="PKIZ01000008">
    <property type="protein sequence ID" value="PKZ41903.1"/>
    <property type="molecule type" value="Genomic_DNA"/>
</dbReference>
<organism evidence="5 6">
    <name type="scientific">Kytococcus schroeteri</name>
    <dbReference type="NCBI Taxonomy" id="138300"/>
    <lineage>
        <taxon>Bacteria</taxon>
        <taxon>Bacillati</taxon>
        <taxon>Actinomycetota</taxon>
        <taxon>Actinomycetes</taxon>
        <taxon>Micrococcales</taxon>
        <taxon>Kytococcaceae</taxon>
        <taxon>Kytococcus</taxon>
    </lineage>
</organism>
<evidence type="ECO:0000313" key="6">
    <source>
        <dbReference type="Proteomes" id="UP000234206"/>
    </source>
</evidence>
<dbReference type="GO" id="GO:0051539">
    <property type="term" value="F:4 iron, 4 sulfur cluster binding"/>
    <property type="evidence" value="ECO:0007669"/>
    <property type="project" value="UniProtKB-UniRule"/>
</dbReference>
<keyword evidence="3" id="KW-0408">Iron</keyword>
<evidence type="ECO:0000256" key="3">
    <source>
        <dbReference type="RuleBase" id="RU364116"/>
    </source>
</evidence>
<dbReference type="RefSeq" id="WP_070703195.1">
    <property type="nucleotide sequence ID" value="NZ_JBHLVH010000004.1"/>
</dbReference>
<dbReference type="InterPro" id="IPR010723">
    <property type="entry name" value="HemN_C"/>
</dbReference>
<accession>A0A2I1PBA6</accession>
<dbReference type="NCBIfam" id="TIGR00539">
    <property type="entry name" value="hemN_rel"/>
    <property type="match status" value="1"/>
</dbReference>
<dbReference type="SUPFAM" id="SSF102114">
    <property type="entry name" value="Radical SAM enzymes"/>
    <property type="match status" value="1"/>
</dbReference>
<dbReference type="AlphaFoldDB" id="A0A2I1PBA6"/>
<dbReference type="Proteomes" id="UP000234206">
    <property type="component" value="Unassembled WGS sequence"/>
</dbReference>
<comment type="similarity">
    <text evidence="1">Belongs to the anaerobic coproporphyrinogen-III oxidase family. HemW subfamily.</text>
</comment>
<evidence type="ECO:0000259" key="4">
    <source>
        <dbReference type="PROSITE" id="PS51918"/>
    </source>
</evidence>
<keyword evidence="3" id="KW-0349">Heme</keyword>